<evidence type="ECO:0000313" key="3">
    <source>
        <dbReference type="Proteomes" id="UP000298030"/>
    </source>
</evidence>
<comment type="caution">
    <text evidence="2">The sequence shown here is derived from an EMBL/GenBank/DDBJ whole genome shotgun (WGS) entry which is preliminary data.</text>
</comment>
<reference evidence="2 3" key="1">
    <citation type="journal article" date="2019" name="Nat. Ecol. Evol.">
        <title>Megaphylogeny resolves global patterns of mushroom evolution.</title>
        <authorList>
            <person name="Varga T."/>
            <person name="Krizsan K."/>
            <person name="Foldi C."/>
            <person name="Dima B."/>
            <person name="Sanchez-Garcia M."/>
            <person name="Sanchez-Ramirez S."/>
            <person name="Szollosi G.J."/>
            <person name="Szarkandi J.G."/>
            <person name="Papp V."/>
            <person name="Albert L."/>
            <person name="Andreopoulos W."/>
            <person name="Angelini C."/>
            <person name="Antonin V."/>
            <person name="Barry K.W."/>
            <person name="Bougher N.L."/>
            <person name="Buchanan P."/>
            <person name="Buyck B."/>
            <person name="Bense V."/>
            <person name="Catcheside P."/>
            <person name="Chovatia M."/>
            <person name="Cooper J."/>
            <person name="Damon W."/>
            <person name="Desjardin D."/>
            <person name="Finy P."/>
            <person name="Geml J."/>
            <person name="Haridas S."/>
            <person name="Hughes K."/>
            <person name="Justo A."/>
            <person name="Karasinski D."/>
            <person name="Kautmanova I."/>
            <person name="Kiss B."/>
            <person name="Kocsube S."/>
            <person name="Kotiranta H."/>
            <person name="LaButti K.M."/>
            <person name="Lechner B.E."/>
            <person name="Liimatainen K."/>
            <person name="Lipzen A."/>
            <person name="Lukacs Z."/>
            <person name="Mihaltcheva S."/>
            <person name="Morgado L.N."/>
            <person name="Niskanen T."/>
            <person name="Noordeloos M.E."/>
            <person name="Ohm R.A."/>
            <person name="Ortiz-Santana B."/>
            <person name="Ovrebo C."/>
            <person name="Racz N."/>
            <person name="Riley R."/>
            <person name="Savchenko A."/>
            <person name="Shiryaev A."/>
            <person name="Soop K."/>
            <person name="Spirin V."/>
            <person name="Szebenyi C."/>
            <person name="Tomsovsky M."/>
            <person name="Tulloss R.E."/>
            <person name="Uehling J."/>
            <person name="Grigoriev I.V."/>
            <person name="Vagvolgyi C."/>
            <person name="Papp T."/>
            <person name="Martin F.M."/>
            <person name="Miettinen O."/>
            <person name="Hibbett D.S."/>
            <person name="Nagy L.G."/>
        </authorList>
    </citation>
    <scope>NUCLEOTIDE SEQUENCE [LARGE SCALE GENOMIC DNA]</scope>
    <source>
        <strain evidence="2 3">FP101781</strain>
    </source>
</reference>
<proteinExistence type="predicted"/>
<feature type="signal peptide" evidence="1">
    <location>
        <begin position="1"/>
        <end position="18"/>
    </location>
</feature>
<organism evidence="2 3">
    <name type="scientific">Coprinellus micaceus</name>
    <name type="common">Glistening ink-cap mushroom</name>
    <name type="synonym">Coprinus micaceus</name>
    <dbReference type="NCBI Taxonomy" id="71717"/>
    <lineage>
        <taxon>Eukaryota</taxon>
        <taxon>Fungi</taxon>
        <taxon>Dikarya</taxon>
        <taxon>Basidiomycota</taxon>
        <taxon>Agaricomycotina</taxon>
        <taxon>Agaricomycetes</taxon>
        <taxon>Agaricomycetidae</taxon>
        <taxon>Agaricales</taxon>
        <taxon>Agaricineae</taxon>
        <taxon>Psathyrellaceae</taxon>
        <taxon>Coprinellus</taxon>
    </lineage>
</organism>
<name>A0A4Y7TH04_COPMI</name>
<evidence type="ECO:0000256" key="1">
    <source>
        <dbReference type="SAM" id="SignalP"/>
    </source>
</evidence>
<keyword evidence="3" id="KW-1185">Reference proteome</keyword>
<accession>A0A4Y7TH04</accession>
<dbReference type="PANTHER" id="PTHR37487">
    <property type="entry name" value="CHROMOSOME 1, WHOLE GENOME SHOTGUN SEQUENCE"/>
    <property type="match status" value="1"/>
</dbReference>
<gene>
    <name evidence="2" type="ORF">FA13DRAFT_1790474</name>
</gene>
<dbReference type="STRING" id="71717.A0A4Y7TH04"/>
<dbReference type="OrthoDB" id="3362246at2759"/>
<dbReference type="EMBL" id="QPFP01000014">
    <property type="protein sequence ID" value="TEB32779.1"/>
    <property type="molecule type" value="Genomic_DNA"/>
</dbReference>
<protein>
    <submittedName>
        <fullName evidence="2">Uncharacterized protein</fullName>
    </submittedName>
</protein>
<evidence type="ECO:0000313" key="2">
    <source>
        <dbReference type="EMBL" id="TEB32779.1"/>
    </source>
</evidence>
<dbReference type="AlphaFoldDB" id="A0A4Y7TH04"/>
<dbReference type="Proteomes" id="UP000298030">
    <property type="component" value="Unassembled WGS sequence"/>
</dbReference>
<keyword evidence="1" id="KW-0732">Signal</keyword>
<sequence length="122" mass="12572">MNFKTLTLLSSLVITVFAAPSPQTVDSLLINTPVSVVSCGAVTLSWQGGAAPYDLSVFDGTTSTKIKPLATTPSTSFAWDPIDVPAGTSVFFDVRDSAGFIAQSALIRVDAGDDTSCLPASA</sequence>
<feature type="chain" id="PRO_5021334025" evidence="1">
    <location>
        <begin position="19"/>
        <end position="122"/>
    </location>
</feature>
<dbReference type="PANTHER" id="PTHR37487:SF2">
    <property type="entry name" value="EXPRESSED PROTEIN"/>
    <property type="match status" value="1"/>
</dbReference>